<sequence>MATALLLRCELVVYSDFLEVGRVGGSIAGVRAELKLDFQSQLVAYSNLVELARDSKLPRQEVEGYIYYAQFCGFARTFATEYENTPPP</sequence>
<proteinExistence type="predicted"/>
<dbReference type="Proteomes" id="UP001174691">
    <property type="component" value="Unassembled WGS sequence"/>
</dbReference>
<evidence type="ECO:0000313" key="2">
    <source>
        <dbReference type="Proteomes" id="UP001174691"/>
    </source>
</evidence>
<reference evidence="1" key="1">
    <citation type="submission" date="2022-07" db="EMBL/GenBank/DDBJ databases">
        <title>Fungi with potential for degradation of polypropylene.</title>
        <authorList>
            <person name="Gostincar C."/>
        </authorList>
    </citation>
    <scope>NUCLEOTIDE SEQUENCE</scope>
    <source>
        <strain evidence="1">EXF-13287</strain>
    </source>
</reference>
<dbReference type="AlphaFoldDB" id="A0AA38RJP4"/>
<name>A0AA38RJP4_9PEZI</name>
<protein>
    <submittedName>
        <fullName evidence="1">Uncharacterized protein</fullName>
    </submittedName>
</protein>
<dbReference type="EMBL" id="JANBVN010000136">
    <property type="protein sequence ID" value="KAJ9139020.1"/>
    <property type="molecule type" value="Genomic_DNA"/>
</dbReference>
<gene>
    <name evidence="1" type="ORF">NKR19_g7611</name>
</gene>
<comment type="caution">
    <text evidence="1">The sequence shown here is derived from an EMBL/GenBank/DDBJ whole genome shotgun (WGS) entry which is preliminary data.</text>
</comment>
<accession>A0AA38RJP4</accession>
<keyword evidence="2" id="KW-1185">Reference proteome</keyword>
<organism evidence="1 2">
    <name type="scientific">Coniochaeta hoffmannii</name>
    <dbReference type="NCBI Taxonomy" id="91930"/>
    <lineage>
        <taxon>Eukaryota</taxon>
        <taxon>Fungi</taxon>
        <taxon>Dikarya</taxon>
        <taxon>Ascomycota</taxon>
        <taxon>Pezizomycotina</taxon>
        <taxon>Sordariomycetes</taxon>
        <taxon>Sordariomycetidae</taxon>
        <taxon>Coniochaetales</taxon>
        <taxon>Coniochaetaceae</taxon>
        <taxon>Coniochaeta</taxon>
    </lineage>
</organism>
<evidence type="ECO:0000313" key="1">
    <source>
        <dbReference type="EMBL" id="KAJ9139020.1"/>
    </source>
</evidence>